<dbReference type="RefSeq" id="WP_087914947.1">
    <property type="nucleotide sequence ID" value="NZ_CP021780.1"/>
</dbReference>
<sequence length="218" mass="25296">MIELLQTPESDFDPKDDLVEISRIYQVQFFENPDEEDIRKTKWLLKNFRRFKELKESYEDAQKRKRADGLDDFDLTGMGGAAKRLGTTDLISNIPENLMIARETRQSNYKIYKFVVEAIIHASNNIANIHEHKIVQLLFVGDKEVKYKDAVKYMRVGYSEALYSIEATTFAEKRRRVIASLTNTLLFNGTLDFVTIDYGRGRNKEGEIGLRQLNSREG</sequence>
<accession>A0A2Z2KLR0</accession>
<evidence type="ECO:0000313" key="2">
    <source>
        <dbReference type="Proteomes" id="UP000249890"/>
    </source>
</evidence>
<keyword evidence="2" id="KW-1185">Reference proteome</keyword>
<protein>
    <submittedName>
        <fullName evidence="1">Uncharacterized protein</fullName>
    </submittedName>
</protein>
<dbReference type="AlphaFoldDB" id="A0A2Z2KLR0"/>
<dbReference type="EMBL" id="CP021780">
    <property type="protein sequence ID" value="ASA20931.1"/>
    <property type="molecule type" value="Genomic_DNA"/>
</dbReference>
<organism evidence="1 2">
    <name type="scientific">Paenibacillus donghaensis</name>
    <dbReference type="NCBI Taxonomy" id="414771"/>
    <lineage>
        <taxon>Bacteria</taxon>
        <taxon>Bacillati</taxon>
        <taxon>Bacillota</taxon>
        <taxon>Bacilli</taxon>
        <taxon>Bacillales</taxon>
        <taxon>Paenibacillaceae</taxon>
        <taxon>Paenibacillus</taxon>
    </lineage>
</organism>
<proteinExistence type="predicted"/>
<evidence type="ECO:0000313" key="1">
    <source>
        <dbReference type="EMBL" id="ASA20931.1"/>
    </source>
</evidence>
<dbReference type="OrthoDB" id="2651132at2"/>
<gene>
    <name evidence="1" type="ORF">B9T62_09125</name>
</gene>
<dbReference type="KEGG" id="pdh:B9T62_09125"/>
<dbReference type="Proteomes" id="UP000249890">
    <property type="component" value="Chromosome"/>
</dbReference>
<reference evidence="1 2" key="1">
    <citation type="submission" date="2017-06" db="EMBL/GenBank/DDBJ databases">
        <title>Complete genome sequence of Paenibacillus donghaensis KCTC 13049T isolated from East Sea sediment, South Korea.</title>
        <authorList>
            <person name="Jung B.K."/>
            <person name="Hong S.-J."/>
            <person name="Shin J.-H."/>
        </authorList>
    </citation>
    <scope>NUCLEOTIDE SEQUENCE [LARGE SCALE GENOMIC DNA]</scope>
    <source>
        <strain evidence="1 2">KCTC 13049</strain>
    </source>
</reference>
<name>A0A2Z2KLR0_9BACL</name>